<protein>
    <submittedName>
        <fullName evidence="2">Exostosin domain-containing protein</fullName>
    </submittedName>
</protein>
<sequence length="171" mass="19321">MLRLAAIAHQIPGHGLQSQSDDGRFRDETIRRYFADRLIGERVFPQGRVCGKNDDWRLEKVRQKVVENPQRLVFFNAVLKEPVATLVPTLVHEMAPLASLCIPADLELMRSMERHGDGGAVKSCDALDGKRSCFPYFQEVILGGPKRLEMFAPPRKELVARLRVFVVGPKN</sequence>
<accession>A0A1I7RZR1</accession>
<name>A0A1I7RZR1_BURXY</name>
<dbReference type="WBParaSite" id="BXY_0623300.1">
    <property type="protein sequence ID" value="BXY_0623300.1"/>
    <property type="gene ID" value="BXY_0623300"/>
</dbReference>
<organism evidence="1 2">
    <name type="scientific">Bursaphelenchus xylophilus</name>
    <name type="common">Pinewood nematode worm</name>
    <name type="synonym">Aphelenchoides xylophilus</name>
    <dbReference type="NCBI Taxonomy" id="6326"/>
    <lineage>
        <taxon>Eukaryota</taxon>
        <taxon>Metazoa</taxon>
        <taxon>Ecdysozoa</taxon>
        <taxon>Nematoda</taxon>
        <taxon>Chromadorea</taxon>
        <taxon>Rhabditida</taxon>
        <taxon>Tylenchina</taxon>
        <taxon>Tylenchomorpha</taxon>
        <taxon>Aphelenchoidea</taxon>
        <taxon>Aphelenchoididae</taxon>
        <taxon>Bursaphelenchus</taxon>
    </lineage>
</organism>
<dbReference type="AlphaFoldDB" id="A0A1I7RZR1"/>
<evidence type="ECO:0000313" key="2">
    <source>
        <dbReference type="WBParaSite" id="BXY_0623300.1"/>
    </source>
</evidence>
<evidence type="ECO:0000313" key="1">
    <source>
        <dbReference type="Proteomes" id="UP000095284"/>
    </source>
</evidence>
<reference evidence="2" key="1">
    <citation type="submission" date="2016-11" db="UniProtKB">
        <authorList>
            <consortium name="WormBaseParasite"/>
        </authorList>
    </citation>
    <scope>IDENTIFICATION</scope>
</reference>
<proteinExistence type="predicted"/>
<dbReference type="Proteomes" id="UP000095284">
    <property type="component" value="Unplaced"/>
</dbReference>